<keyword evidence="1" id="KW-0472">Membrane</keyword>
<protein>
    <submittedName>
        <fullName evidence="2">Uncharacterized protein</fullName>
    </submittedName>
</protein>
<feature type="transmembrane region" description="Helical" evidence="1">
    <location>
        <begin position="64"/>
        <end position="93"/>
    </location>
</feature>
<proteinExistence type="predicted"/>
<reference evidence="2 3" key="1">
    <citation type="submission" date="2018-06" db="EMBL/GenBank/DDBJ databases">
        <title>WGS assembly of Brassica rapa FPsc.</title>
        <authorList>
            <person name="Bowman J."/>
            <person name="Kohchi T."/>
            <person name="Yamato K."/>
            <person name="Jenkins J."/>
            <person name="Shu S."/>
            <person name="Ishizaki K."/>
            <person name="Yamaoka S."/>
            <person name="Nishihama R."/>
            <person name="Nakamura Y."/>
            <person name="Berger F."/>
            <person name="Adam C."/>
            <person name="Aki S."/>
            <person name="Althoff F."/>
            <person name="Araki T."/>
            <person name="Arteaga-Vazquez M."/>
            <person name="Balasubrmanian S."/>
            <person name="Bauer D."/>
            <person name="Boehm C."/>
            <person name="Briginshaw L."/>
            <person name="Caballero-Perez J."/>
            <person name="Catarino B."/>
            <person name="Chen F."/>
            <person name="Chiyoda S."/>
            <person name="Chovatia M."/>
            <person name="Davies K."/>
            <person name="Delmans M."/>
            <person name="Demura T."/>
            <person name="Dierschke T."/>
            <person name="Dolan L."/>
            <person name="Dorantes-Acosta A."/>
            <person name="Eklund D."/>
            <person name="Florent S."/>
            <person name="Flores-Sandoval E."/>
            <person name="Fujiyama A."/>
            <person name="Fukuzawa H."/>
            <person name="Galik B."/>
            <person name="Grimanelli D."/>
            <person name="Grimwood J."/>
            <person name="Grossniklaus U."/>
            <person name="Hamada T."/>
            <person name="Haseloff J."/>
            <person name="Hetherington A."/>
            <person name="Higo A."/>
            <person name="Hirakawa Y."/>
            <person name="Hundley H."/>
            <person name="Ikeda Y."/>
            <person name="Inoue K."/>
            <person name="Inoue S."/>
            <person name="Ishida S."/>
            <person name="Jia Q."/>
            <person name="Kakita M."/>
            <person name="Kanazawa T."/>
            <person name="Kawai Y."/>
            <person name="Kawashima T."/>
            <person name="Kennedy M."/>
            <person name="Kinose K."/>
            <person name="Kinoshita T."/>
            <person name="Kohara Y."/>
            <person name="Koide E."/>
            <person name="Komatsu K."/>
            <person name="Kopischke S."/>
            <person name="Kubo M."/>
            <person name="Kyozuka J."/>
            <person name="Lagercrantz U."/>
            <person name="Lin S."/>
            <person name="Lindquist E."/>
            <person name="Lipzen A."/>
            <person name="Lu C."/>
            <person name="Luna E."/>
            <person name="Martienssen R."/>
            <person name="Minamino N."/>
            <person name="Mizutani M."/>
            <person name="Mizutani M."/>
            <person name="Mochizuki N."/>
            <person name="Monte I."/>
            <person name="Mosher R."/>
            <person name="Nagasaki H."/>
            <person name="Nakagami H."/>
            <person name="Naramoto S."/>
            <person name="Nishitani K."/>
            <person name="Ohtani M."/>
            <person name="Okamoto T."/>
            <person name="Okumura M."/>
            <person name="Phillips J."/>
            <person name="Pollak B."/>
            <person name="Reinders A."/>
            <person name="Roevekamp M."/>
            <person name="Sano R."/>
            <person name="Sawa S."/>
            <person name="Schmid M."/>
            <person name="Shirakawa M."/>
            <person name="Solano R."/>
            <person name="Spunde A."/>
            <person name="Suetsugu N."/>
            <person name="Sugano S."/>
            <person name="Sugiyama A."/>
            <person name="Sun R."/>
            <person name="Suzuki Y."/>
            <person name="Takenaka M."/>
            <person name="Takezawa D."/>
            <person name="Tomogane H."/>
            <person name="Tsuzuki M."/>
            <person name="Ueda T."/>
            <person name="Umeda M."/>
            <person name="Ward J."/>
            <person name="Watanabe Y."/>
            <person name="Yazaki K."/>
            <person name="Yokoyama R."/>
            <person name="Yoshitake Y."/>
            <person name="Yotsui I."/>
            <person name="Zachgo S."/>
            <person name="Schmutz J."/>
        </authorList>
    </citation>
    <scope>NUCLEOTIDE SEQUENCE [LARGE SCALE GENOMIC DNA]</scope>
    <source>
        <strain evidence="3">cv. B-3</strain>
    </source>
</reference>
<evidence type="ECO:0000313" key="2">
    <source>
        <dbReference type="EMBL" id="RID64001.1"/>
    </source>
</evidence>
<dbReference type="Proteomes" id="UP000264353">
    <property type="component" value="Chromosome A5"/>
</dbReference>
<organism evidence="2 3">
    <name type="scientific">Brassica campestris</name>
    <name type="common">Field mustard</name>
    <dbReference type="NCBI Taxonomy" id="3711"/>
    <lineage>
        <taxon>Eukaryota</taxon>
        <taxon>Viridiplantae</taxon>
        <taxon>Streptophyta</taxon>
        <taxon>Embryophyta</taxon>
        <taxon>Tracheophyta</taxon>
        <taxon>Spermatophyta</taxon>
        <taxon>Magnoliopsida</taxon>
        <taxon>eudicotyledons</taxon>
        <taxon>Gunneridae</taxon>
        <taxon>Pentapetalae</taxon>
        <taxon>rosids</taxon>
        <taxon>malvids</taxon>
        <taxon>Brassicales</taxon>
        <taxon>Brassicaceae</taxon>
        <taxon>Brassiceae</taxon>
        <taxon>Brassica</taxon>
    </lineage>
</organism>
<gene>
    <name evidence="2" type="ORF">BRARA_E02961</name>
</gene>
<dbReference type="AlphaFoldDB" id="A0A397ZES9"/>
<keyword evidence="1" id="KW-1133">Transmembrane helix</keyword>
<keyword evidence="1" id="KW-0812">Transmembrane</keyword>
<accession>A0A397ZES9</accession>
<evidence type="ECO:0000256" key="1">
    <source>
        <dbReference type="SAM" id="Phobius"/>
    </source>
</evidence>
<sequence>MSSIRLTGCKLPPAHRSPRELFGKIASSITCALRVTSVVISLSQDLRKCSNPGEGFGRSGHITVLSHFAVVIAVLTGVAVNLMAPLIVFVLAAGDL</sequence>
<name>A0A397ZES9_BRACM</name>
<evidence type="ECO:0000313" key="3">
    <source>
        <dbReference type="Proteomes" id="UP000264353"/>
    </source>
</evidence>
<dbReference type="EMBL" id="CM010632">
    <property type="protein sequence ID" value="RID64001.1"/>
    <property type="molecule type" value="Genomic_DNA"/>
</dbReference>